<comment type="caution">
    <text evidence="7">The sequence shown here is derived from an EMBL/GenBank/DDBJ whole genome shotgun (WGS) entry which is preliminary data.</text>
</comment>
<evidence type="ECO:0000313" key="7">
    <source>
        <dbReference type="EMBL" id="KAG5468830.1"/>
    </source>
</evidence>
<sequence>MDAASIRFLGAGKSNVVVDLPVSLVSGPSSSALHPAGTAAQRAALRLRNAPLKECPECYRSLATYAGRREVVPLPECLYAAIANVVPAKFHSLMHHASEATLVPNFTTDPAQLLQKGVNASEVVTRVADYTVEVKPKGAWQPPQVVGIVVDGATHWIDEVKHRHCRYAQMLQYKGVRDEAGGAPASGAATSCLSASSATYCPNYLFRPNLSSREGLQRLMKSPQNNLKVISYHASRKGNHTGGPVTLTVEEVNGIADAIDASGVLAPLAHLQVYGCAPSSADASPEEALWRSVPVLDAHLLHLWSIAENKEDVQWIVVDADPEAQCSCTSITDEDTSRPLSWANPRYVAPTLSYASCRDRFYVSTTAKDVSLMIAVSYGRGVPETSASDHIVLAGVSPQVGGGCFVRHGADVYRIGVVDLDAKTHKSLEHYYMHDRNIVRAFMAHVRDKRENGNAQKGMGESSAGGEAVMRSSLFLNEE</sequence>
<comment type="domain">
    <text evidence="6">The EXKPK motif is conserved in inositol-pentakisphosphate 2-kinases of both family 1 and 2.</text>
</comment>
<dbReference type="PANTHER" id="PTHR14456:SF2">
    <property type="entry name" value="INOSITOL-PENTAKISPHOSPHATE 2-KINASE"/>
    <property type="match status" value="1"/>
</dbReference>
<keyword evidence="5 6" id="KW-0067">ATP-binding</keyword>
<keyword evidence="3 6" id="KW-0547">Nucleotide-binding</keyword>
<protein>
    <recommendedName>
        <fullName evidence="1 6">Inositol-pentakisphosphate 2-kinase</fullName>
        <ecNumber evidence="1 6">2.7.1.158</ecNumber>
    </recommendedName>
</protein>
<dbReference type="KEGG" id="lenr:94168944"/>
<dbReference type="GeneID" id="94168944"/>
<dbReference type="Proteomes" id="UP000674179">
    <property type="component" value="Chromosome 34"/>
</dbReference>
<comment type="catalytic activity">
    <reaction evidence="6">
        <text>1D-myo-inositol 1,3,4,5,6-pentakisphosphate + ATP = 1D-myo-inositol hexakisphosphate + ADP + H(+)</text>
        <dbReference type="Rhea" id="RHEA:20313"/>
        <dbReference type="ChEBI" id="CHEBI:15378"/>
        <dbReference type="ChEBI" id="CHEBI:30616"/>
        <dbReference type="ChEBI" id="CHEBI:57733"/>
        <dbReference type="ChEBI" id="CHEBI:58130"/>
        <dbReference type="ChEBI" id="CHEBI:456216"/>
        <dbReference type="EC" id="2.7.1.158"/>
    </reaction>
</comment>
<dbReference type="RefSeq" id="XP_067689537.1">
    <property type="nucleotide sequence ID" value="XM_067833434.1"/>
</dbReference>
<gene>
    <name evidence="7" type="ORF">CUR178_01666</name>
</gene>
<reference evidence="7 8" key="1">
    <citation type="submission" date="2021-02" db="EMBL/GenBank/DDBJ databases">
        <title>Leishmania (Mundinia) enrietti genome sequencing and assembly.</title>
        <authorList>
            <person name="Almutairi H."/>
            <person name="Gatherer D."/>
        </authorList>
    </citation>
    <scope>NUCLEOTIDE SEQUENCE [LARGE SCALE GENOMIC DNA]</scope>
    <source>
        <strain evidence="7">CUR178</strain>
    </source>
</reference>
<dbReference type="OrthoDB" id="272370at2759"/>
<organism evidence="7 8">
    <name type="scientific">Leishmania enriettii</name>
    <dbReference type="NCBI Taxonomy" id="5663"/>
    <lineage>
        <taxon>Eukaryota</taxon>
        <taxon>Discoba</taxon>
        <taxon>Euglenozoa</taxon>
        <taxon>Kinetoplastea</taxon>
        <taxon>Metakinetoplastina</taxon>
        <taxon>Trypanosomatida</taxon>
        <taxon>Trypanosomatidae</taxon>
        <taxon>Leishmaniinae</taxon>
        <taxon>Leishmania</taxon>
    </lineage>
</organism>
<dbReference type="Pfam" id="PF06090">
    <property type="entry name" value="Ins_P5_2-kin"/>
    <property type="match status" value="1"/>
</dbReference>
<evidence type="ECO:0000256" key="6">
    <source>
        <dbReference type="RuleBase" id="RU364126"/>
    </source>
</evidence>
<keyword evidence="2 6" id="KW-0808">Transferase</keyword>
<dbReference type="GO" id="GO:0005634">
    <property type="term" value="C:nucleus"/>
    <property type="evidence" value="ECO:0007669"/>
    <property type="project" value="TreeGrafter"/>
</dbReference>
<evidence type="ECO:0000256" key="4">
    <source>
        <dbReference type="ARBA" id="ARBA00022777"/>
    </source>
</evidence>
<dbReference type="GO" id="GO:0005524">
    <property type="term" value="F:ATP binding"/>
    <property type="evidence" value="ECO:0007669"/>
    <property type="project" value="UniProtKB-KW"/>
</dbReference>
<keyword evidence="8" id="KW-1185">Reference proteome</keyword>
<accession>A0A836KFF9</accession>
<proteinExistence type="predicted"/>
<evidence type="ECO:0000256" key="1">
    <source>
        <dbReference type="ARBA" id="ARBA00012023"/>
    </source>
</evidence>
<dbReference type="EMBL" id="JAFHKP010000034">
    <property type="protein sequence ID" value="KAG5468830.1"/>
    <property type="molecule type" value="Genomic_DNA"/>
</dbReference>
<name>A0A836KFF9_LEIEN</name>
<comment type="function">
    <text evidence="6">Phosphorylates Ins(1,3,4,5,6)P5 at position 2 to form Ins(1,2,3,4,5,6)P6 (InsP6 or phytate).</text>
</comment>
<dbReference type="AlphaFoldDB" id="A0A836KFF9"/>
<dbReference type="GO" id="GO:0032958">
    <property type="term" value="P:inositol phosphate biosynthetic process"/>
    <property type="evidence" value="ECO:0007669"/>
    <property type="project" value="TreeGrafter"/>
</dbReference>
<evidence type="ECO:0000256" key="3">
    <source>
        <dbReference type="ARBA" id="ARBA00022741"/>
    </source>
</evidence>
<evidence type="ECO:0000313" key="8">
    <source>
        <dbReference type="Proteomes" id="UP000674179"/>
    </source>
</evidence>
<evidence type="ECO:0000256" key="5">
    <source>
        <dbReference type="ARBA" id="ARBA00022840"/>
    </source>
</evidence>
<dbReference type="InterPro" id="IPR009286">
    <property type="entry name" value="Ins_P5_2-kin"/>
</dbReference>
<dbReference type="GO" id="GO:0035299">
    <property type="term" value="F:inositol-1,3,4,5,6-pentakisphosphate 2-kinase activity"/>
    <property type="evidence" value="ECO:0007669"/>
    <property type="project" value="UniProtKB-EC"/>
</dbReference>
<dbReference type="PANTHER" id="PTHR14456">
    <property type="entry name" value="INOSITOL POLYPHOSPHATE KINASE 1"/>
    <property type="match status" value="1"/>
</dbReference>
<evidence type="ECO:0000256" key="2">
    <source>
        <dbReference type="ARBA" id="ARBA00022679"/>
    </source>
</evidence>
<dbReference type="EC" id="2.7.1.158" evidence="1 6"/>
<keyword evidence="4 6" id="KW-0418">Kinase</keyword>